<dbReference type="AlphaFoldDB" id="A5AIH0"/>
<gene>
    <name evidence="2" type="ORF">VITISV_039516</name>
</gene>
<accession>A5AIH0</accession>
<name>A5AIH0_VITVI</name>
<sequence length="369" mass="40989">MQELWKVNPGLNCVLFQRFDMVKRVMSDWCSSVMKLKGGSVGSMTPFWVCGYLMRIGANDGIQLPAILFSSLVSLVVRVTQAGLHFLQESKLVMHLTIYRENERVLVEPNWFVFDFGGCASNGGMPYYIANGPYEDFDSHFSDYGGFQSFVHGVPASFNSHDVNSRLHFQKGTIPALLNTLGLARKATGQRVKQSCLQAAGGETPSPSPPPQRQRVSPYNKDGMKGLTNSVNARSCSPERTQSPPDAAGIGKEKPKASDDDDGGGKDKVSLILHEYRHRTFSLAFSVERTKHARIGLKSTCHLSQLMHQIYSSAKVTRSIWKPAFMNGTDWPRPAANSSIVEQHNELRPRATQSFRRKTIHVVRISVGD</sequence>
<dbReference type="ExpressionAtlas" id="A5AIH0">
    <property type="expression patterns" value="baseline"/>
</dbReference>
<feature type="compositionally biased region" description="Polar residues" evidence="1">
    <location>
        <begin position="227"/>
        <end position="244"/>
    </location>
</feature>
<proteinExistence type="predicted"/>
<reference evidence="2" key="1">
    <citation type="journal article" date="2007" name="PLoS ONE">
        <title>The first genome sequence of an elite grapevine cultivar (Pinot noir Vitis vinifera L.): coping with a highly heterozygous genome.</title>
        <authorList>
            <person name="Velasco R."/>
            <person name="Zharkikh A."/>
            <person name="Troggio M."/>
            <person name="Cartwright D.A."/>
            <person name="Cestaro A."/>
            <person name="Pruss D."/>
            <person name="Pindo M."/>
            <person name="FitzGerald L.M."/>
            <person name="Vezzulli S."/>
            <person name="Reid J."/>
            <person name="Malacarne G."/>
            <person name="Iliev D."/>
            <person name="Coppola G."/>
            <person name="Wardell B."/>
            <person name="Micheletti D."/>
            <person name="Macalma T."/>
            <person name="Facci M."/>
            <person name="Mitchell J.T."/>
            <person name="Perazzolli M."/>
            <person name="Eldredge G."/>
            <person name="Gatto P."/>
            <person name="Oyzerski R."/>
            <person name="Moretto M."/>
            <person name="Gutin N."/>
            <person name="Stefanini M."/>
            <person name="Chen Y."/>
            <person name="Segala C."/>
            <person name="Davenport C."/>
            <person name="Dematte L."/>
            <person name="Mraz A."/>
            <person name="Battilana J."/>
            <person name="Stormo K."/>
            <person name="Costa F."/>
            <person name="Tao Q."/>
            <person name="Si-Ammour A."/>
            <person name="Harkins T."/>
            <person name="Lackey A."/>
            <person name="Perbost C."/>
            <person name="Taillon B."/>
            <person name="Stella A."/>
            <person name="Solovyev V."/>
            <person name="Fawcett J.A."/>
            <person name="Sterck L."/>
            <person name="Vandepoele K."/>
            <person name="Grando S.M."/>
            <person name="Toppo S."/>
            <person name="Moser C."/>
            <person name="Lanchbury J."/>
            <person name="Bogden R."/>
            <person name="Skolnick M."/>
            <person name="Sgaramella V."/>
            <person name="Bhatnagar S.K."/>
            <person name="Fontana P."/>
            <person name="Gutin A."/>
            <person name="Van de Peer Y."/>
            <person name="Salamini F."/>
            <person name="Viola R."/>
        </authorList>
    </citation>
    <scope>NUCLEOTIDE SEQUENCE</scope>
</reference>
<feature type="region of interest" description="Disordered" evidence="1">
    <location>
        <begin position="194"/>
        <end position="266"/>
    </location>
</feature>
<evidence type="ECO:0000313" key="2">
    <source>
        <dbReference type="EMBL" id="CAN62512.1"/>
    </source>
</evidence>
<evidence type="ECO:0000256" key="1">
    <source>
        <dbReference type="SAM" id="MobiDB-lite"/>
    </source>
</evidence>
<feature type="compositionally biased region" description="Basic and acidic residues" evidence="1">
    <location>
        <begin position="251"/>
        <end position="266"/>
    </location>
</feature>
<organism evidence="2">
    <name type="scientific">Vitis vinifera</name>
    <name type="common">Grape</name>
    <dbReference type="NCBI Taxonomy" id="29760"/>
    <lineage>
        <taxon>Eukaryota</taxon>
        <taxon>Viridiplantae</taxon>
        <taxon>Streptophyta</taxon>
        <taxon>Embryophyta</taxon>
        <taxon>Tracheophyta</taxon>
        <taxon>Spermatophyta</taxon>
        <taxon>Magnoliopsida</taxon>
        <taxon>eudicotyledons</taxon>
        <taxon>Gunneridae</taxon>
        <taxon>Pentapetalae</taxon>
        <taxon>rosids</taxon>
        <taxon>Vitales</taxon>
        <taxon>Vitaceae</taxon>
        <taxon>Viteae</taxon>
        <taxon>Vitis</taxon>
    </lineage>
</organism>
<dbReference type="EMBL" id="AM427528">
    <property type="protein sequence ID" value="CAN62512.1"/>
    <property type="molecule type" value="Genomic_DNA"/>
</dbReference>
<protein>
    <submittedName>
        <fullName evidence="2">Uncharacterized protein</fullName>
    </submittedName>
</protein>